<dbReference type="OrthoDB" id="2347030at2759"/>
<reference evidence="1 2" key="1">
    <citation type="journal article" date="2015" name="Genome Biol. Evol.">
        <title>Phylogenomic analyses indicate that early fungi evolved digesting cell walls of algal ancestors of land plants.</title>
        <authorList>
            <person name="Chang Y."/>
            <person name="Wang S."/>
            <person name="Sekimoto S."/>
            <person name="Aerts A.L."/>
            <person name="Choi C."/>
            <person name="Clum A."/>
            <person name="LaButti K.M."/>
            <person name="Lindquist E.A."/>
            <person name="Yee Ngan C."/>
            <person name="Ohm R.A."/>
            <person name="Salamov A.A."/>
            <person name="Grigoriev I.V."/>
            <person name="Spatafora J.W."/>
            <person name="Berbee M.L."/>
        </authorList>
    </citation>
    <scope>NUCLEOTIDE SEQUENCE [LARGE SCALE GENOMIC DNA]</scope>
    <source>
        <strain evidence="1 2">NRRL 28638</strain>
    </source>
</reference>
<organism evidence="1 2">
    <name type="scientific">Conidiobolus coronatus (strain ATCC 28846 / CBS 209.66 / NRRL 28638)</name>
    <name type="common">Delacroixia coronata</name>
    <dbReference type="NCBI Taxonomy" id="796925"/>
    <lineage>
        <taxon>Eukaryota</taxon>
        <taxon>Fungi</taxon>
        <taxon>Fungi incertae sedis</taxon>
        <taxon>Zoopagomycota</taxon>
        <taxon>Entomophthoromycotina</taxon>
        <taxon>Entomophthoromycetes</taxon>
        <taxon>Entomophthorales</taxon>
        <taxon>Ancylistaceae</taxon>
        <taxon>Conidiobolus</taxon>
    </lineage>
</organism>
<dbReference type="EMBL" id="KQ964971">
    <property type="protein sequence ID" value="KXN65136.1"/>
    <property type="molecule type" value="Genomic_DNA"/>
</dbReference>
<dbReference type="Proteomes" id="UP000070444">
    <property type="component" value="Unassembled WGS sequence"/>
</dbReference>
<sequence>LDCSPNNRERELGLDRREIGYTRGTVDSNPWFMRLTDQPMPRSYHLIDYS</sequence>
<dbReference type="AlphaFoldDB" id="A0A137NQU1"/>
<feature type="non-terminal residue" evidence="1">
    <location>
        <position position="1"/>
    </location>
</feature>
<evidence type="ECO:0000313" key="2">
    <source>
        <dbReference type="Proteomes" id="UP000070444"/>
    </source>
</evidence>
<protein>
    <submittedName>
        <fullName evidence="1">Uncharacterized protein</fullName>
    </submittedName>
</protein>
<proteinExistence type="predicted"/>
<evidence type="ECO:0000313" key="1">
    <source>
        <dbReference type="EMBL" id="KXN65136.1"/>
    </source>
</evidence>
<gene>
    <name evidence="1" type="ORF">CONCODRAFT_44745</name>
</gene>
<dbReference type="OMA" id="WHLHLLE"/>
<name>A0A137NQU1_CONC2</name>
<accession>A0A137NQU1</accession>
<keyword evidence="2" id="KW-1185">Reference proteome</keyword>